<name>A0A0C9Z3Z4_9AGAM</name>
<protein>
    <recommendedName>
        <fullName evidence="1">Fungal-type protein kinase domain-containing protein</fullName>
    </recommendedName>
</protein>
<reference evidence="2 3" key="1">
    <citation type="submission" date="2014-04" db="EMBL/GenBank/DDBJ databases">
        <authorList>
            <consortium name="DOE Joint Genome Institute"/>
            <person name="Kuo A."/>
            <person name="Ruytinx J."/>
            <person name="Rineau F."/>
            <person name="Colpaert J."/>
            <person name="Kohler A."/>
            <person name="Nagy L.G."/>
            <person name="Floudas D."/>
            <person name="Copeland A."/>
            <person name="Barry K.W."/>
            <person name="Cichocki N."/>
            <person name="Veneault-Fourrey C."/>
            <person name="LaButti K."/>
            <person name="Lindquist E.A."/>
            <person name="Lipzen A."/>
            <person name="Lundell T."/>
            <person name="Morin E."/>
            <person name="Murat C."/>
            <person name="Sun H."/>
            <person name="Tunlid A."/>
            <person name="Henrissat B."/>
            <person name="Grigoriev I.V."/>
            <person name="Hibbett D.S."/>
            <person name="Martin F."/>
            <person name="Nordberg H.P."/>
            <person name="Cantor M.N."/>
            <person name="Hua S.X."/>
        </authorList>
    </citation>
    <scope>NUCLEOTIDE SEQUENCE [LARGE SCALE GENOMIC DNA]</scope>
    <source>
        <strain evidence="2 3">UH-Slu-Lm8-n1</strain>
    </source>
</reference>
<keyword evidence="3" id="KW-1185">Reference proteome</keyword>
<dbReference type="EMBL" id="KN836403">
    <property type="protein sequence ID" value="KIK32105.1"/>
    <property type="molecule type" value="Genomic_DNA"/>
</dbReference>
<dbReference type="AlphaFoldDB" id="A0A0C9Z3Z4"/>
<gene>
    <name evidence="2" type="ORF">CY34DRAFT_30616</name>
</gene>
<dbReference type="InParanoid" id="A0A0C9Z3Z4"/>
<dbReference type="Proteomes" id="UP000054485">
    <property type="component" value="Unassembled WGS sequence"/>
</dbReference>
<evidence type="ECO:0000259" key="1">
    <source>
        <dbReference type="Pfam" id="PF17667"/>
    </source>
</evidence>
<dbReference type="OrthoDB" id="2683627at2759"/>
<evidence type="ECO:0000313" key="3">
    <source>
        <dbReference type="Proteomes" id="UP000054485"/>
    </source>
</evidence>
<accession>A0A0C9Z3Z4</accession>
<dbReference type="SUPFAM" id="SSF56112">
    <property type="entry name" value="Protein kinase-like (PK-like)"/>
    <property type="match status" value="1"/>
</dbReference>
<proteinExistence type="predicted"/>
<dbReference type="HOGENOM" id="CLU_2892273_0_0_1"/>
<dbReference type="InterPro" id="IPR040976">
    <property type="entry name" value="Pkinase_fungal"/>
</dbReference>
<evidence type="ECO:0000313" key="2">
    <source>
        <dbReference type="EMBL" id="KIK32105.1"/>
    </source>
</evidence>
<dbReference type="Pfam" id="PF17667">
    <property type="entry name" value="Pkinase_fungal"/>
    <property type="match status" value="1"/>
</dbReference>
<reference evidence="3" key="2">
    <citation type="submission" date="2015-01" db="EMBL/GenBank/DDBJ databases">
        <title>Evolutionary Origins and Diversification of the Mycorrhizal Mutualists.</title>
        <authorList>
            <consortium name="DOE Joint Genome Institute"/>
            <consortium name="Mycorrhizal Genomics Consortium"/>
            <person name="Kohler A."/>
            <person name="Kuo A."/>
            <person name="Nagy L.G."/>
            <person name="Floudas D."/>
            <person name="Copeland A."/>
            <person name="Barry K.W."/>
            <person name="Cichocki N."/>
            <person name="Veneault-Fourrey C."/>
            <person name="LaButti K."/>
            <person name="Lindquist E.A."/>
            <person name="Lipzen A."/>
            <person name="Lundell T."/>
            <person name="Morin E."/>
            <person name="Murat C."/>
            <person name="Riley R."/>
            <person name="Ohm R."/>
            <person name="Sun H."/>
            <person name="Tunlid A."/>
            <person name="Henrissat B."/>
            <person name="Grigoriev I.V."/>
            <person name="Hibbett D.S."/>
            <person name="Martin F."/>
        </authorList>
    </citation>
    <scope>NUCLEOTIDE SEQUENCE [LARGE SCALE GENOMIC DNA]</scope>
    <source>
        <strain evidence="3">UH-Slu-Lm8-n1</strain>
    </source>
</reference>
<feature type="domain" description="Fungal-type protein kinase" evidence="1">
    <location>
        <begin position="1"/>
        <end position="63"/>
    </location>
</feature>
<feature type="non-terminal residue" evidence="2">
    <location>
        <position position="1"/>
    </location>
</feature>
<organism evidence="2 3">
    <name type="scientific">Suillus luteus UH-Slu-Lm8-n1</name>
    <dbReference type="NCBI Taxonomy" id="930992"/>
    <lineage>
        <taxon>Eukaryota</taxon>
        <taxon>Fungi</taxon>
        <taxon>Dikarya</taxon>
        <taxon>Basidiomycota</taxon>
        <taxon>Agaricomycotina</taxon>
        <taxon>Agaricomycetes</taxon>
        <taxon>Agaricomycetidae</taxon>
        <taxon>Boletales</taxon>
        <taxon>Suillineae</taxon>
        <taxon>Suillaceae</taxon>
        <taxon>Suillus</taxon>
    </lineage>
</organism>
<feature type="non-terminal residue" evidence="2">
    <location>
        <position position="63"/>
    </location>
</feature>
<dbReference type="InterPro" id="IPR011009">
    <property type="entry name" value="Kinase-like_dom_sf"/>
</dbReference>
<sequence>LHGDLSPNNFIIFDGRGYFIDFDHAQIITQVNTTAIDRANGGESAVIEHTASDDLESLFYIFI</sequence>